<evidence type="ECO:0000256" key="1">
    <source>
        <dbReference type="SAM" id="Phobius"/>
    </source>
</evidence>
<dbReference type="HOGENOM" id="CLU_1131649_0_0_2"/>
<feature type="transmembrane region" description="Helical" evidence="1">
    <location>
        <begin position="123"/>
        <end position="145"/>
    </location>
</feature>
<evidence type="ECO:0008006" key="4">
    <source>
        <dbReference type="Google" id="ProtNLM"/>
    </source>
</evidence>
<proteinExistence type="predicted"/>
<dbReference type="InterPro" id="IPR009321">
    <property type="entry name" value="DUF973"/>
</dbReference>
<keyword evidence="3" id="KW-1185">Reference proteome</keyword>
<sequence>MAITSETGALGNDKHNALREGLAALRRGALYNIISFVLIVAGGVFMIASSLAAMGGIAVPAEAPMGPEHATRIIGRVLLATIPYFAAIALGLVLAILAWIVWRRAATHLSLYDPSYGIGATGALLVLIGYVIILLSIVVAIALVSSGVVGLALAAFGGMFLGALISFIGGVMFAIMLLRLDKIEGGLKIAGILLLVGMVLSIFNMSVGAALLLVTSILVYYYSGIALSKLESGQTGVVSSGATSG</sequence>
<dbReference type="KEGG" id="pfm:Pyrfu_0782"/>
<dbReference type="eggNOG" id="arCOG03768">
    <property type="taxonomic scope" value="Archaea"/>
</dbReference>
<gene>
    <name evidence="2" type="ordered locus">Pyrfu_0782</name>
</gene>
<dbReference type="EMBL" id="CP002838">
    <property type="protein sequence ID" value="AEM38651.1"/>
    <property type="molecule type" value="Genomic_DNA"/>
</dbReference>
<feature type="transmembrane region" description="Helical" evidence="1">
    <location>
        <begin position="73"/>
        <end position="102"/>
    </location>
</feature>
<accession>G0EDG6</accession>
<dbReference type="AlphaFoldDB" id="G0EDG6"/>
<dbReference type="RefSeq" id="WP_014026328.1">
    <property type="nucleotide sequence ID" value="NC_015931.1"/>
</dbReference>
<keyword evidence="1" id="KW-1133">Transmembrane helix</keyword>
<feature type="transmembrane region" description="Helical" evidence="1">
    <location>
        <begin position="151"/>
        <end position="177"/>
    </location>
</feature>
<keyword evidence="1" id="KW-0812">Transmembrane</keyword>
<protein>
    <recommendedName>
        <fullName evidence="4">DUF973 family protein</fullName>
    </recommendedName>
</protein>
<keyword evidence="1" id="KW-0472">Membrane</keyword>
<organism evidence="2 3">
    <name type="scientific">Pyrolobus fumarii (strain DSM 11204 / 1A)</name>
    <dbReference type="NCBI Taxonomy" id="694429"/>
    <lineage>
        <taxon>Archaea</taxon>
        <taxon>Thermoproteota</taxon>
        <taxon>Thermoprotei</taxon>
        <taxon>Desulfurococcales</taxon>
        <taxon>Pyrodictiaceae</taxon>
        <taxon>Pyrolobus</taxon>
    </lineage>
</organism>
<feature type="transmembrane region" description="Helical" evidence="1">
    <location>
        <begin position="29"/>
        <end position="53"/>
    </location>
</feature>
<evidence type="ECO:0000313" key="3">
    <source>
        <dbReference type="Proteomes" id="UP000001037"/>
    </source>
</evidence>
<dbReference type="Pfam" id="PF06157">
    <property type="entry name" value="DUF973"/>
    <property type="match status" value="1"/>
</dbReference>
<feature type="transmembrane region" description="Helical" evidence="1">
    <location>
        <begin position="189"/>
        <end position="222"/>
    </location>
</feature>
<dbReference type="Proteomes" id="UP000001037">
    <property type="component" value="Chromosome"/>
</dbReference>
<evidence type="ECO:0000313" key="2">
    <source>
        <dbReference type="EMBL" id="AEM38651.1"/>
    </source>
</evidence>
<dbReference type="InParanoid" id="G0EDG6"/>
<dbReference type="GeneID" id="11139250"/>
<reference evidence="2 3" key="1">
    <citation type="journal article" date="2011" name="Stand. Genomic Sci.">
        <title>Complete genome sequence of the hyperthermophilic chemolithoautotroph Pyrolobus fumarii type strain (1A).</title>
        <authorList>
            <person name="Anderson I."/>
            <person name="Goker M."/>
            <person name="Nolan M."/>
            <person name="Lucas S."/>
            <person name="Hammon N."/>
            <person name="Deshpande S."/>
            <person name="Cheng J.F."/>
            <person name="Tapia R."/>
            <person name="Han C."/>
            <person name="Goodwin L."/>
            <person name="Pitluck S."/>
            <person name="Huntemann M."/>
            <person name="Liolios K."/>
            <person name="Ivanova N."/>
            <person name="Pagani I."/>
            <person name="Mavromatis K."/>
            <person name="Ovchinikova G."/>
            <person name="Pati A."/>
            <person name="Chen A."/>
            <person name="Palaniappan K."/>
            <person name="Land M."/>
            <person name="Hauser L."/>
            <person name="Brambilla E.M."/>
            <person name="Huber H."/>
            <person name="Yasawong M."/>
            <person name="Rohde M."/>
            <person name="Spring S."/>
            <person name="Abt B."/>
            <person name="Sikorski J."/>
            <person name="Wirth R."/>
            <person name="Detter J.C."/>
            <person name="Woyke T."/>
            <person name="Bristow J."/>
            <person name="Eisen J.A."/>
            <person name="Markowitz V."/>
            <person name="Hugenholtz P."/>
            <person name="Kyrpides N.C."/>
            <person name="Klenk H.P."/>
            <person name="Lapidus A."/>
        </authorList>
    </citation>
    <scope>NUCLEOTIDE SEQUENCE [LARGE SCALE GENOMIC DNA]</scope>
    <source>
        <strain evidence="3">DSM 11204 / 1A</strain>
    </source>
</reference>
<dbReference type="STRING" id="694429.Pyrfu_0782"/>
<name>G0EDG6_PYRF1</name>